<gene>
    <name evidence="1" type="ORF">MNBD_DELTA01-243</name>
</gene>
<reference evidence="1" key="1">
    <citation type="submission" date="2018-06" db="EMBL/GenBank/DDBJ databases">
        <authorList>
            <person name="Zhirakovskaya E."/>
        </authorList>
    </citation>
    <scope>NUCLEOTIDE SEQUENCE</scope>
</reference>
<proteinExistence type="predicted"/>
<name>A0A3B0RHA8_9ZZZZ</name>
<evidence type="ECO:0000313" key="1">
    <source>
        <dbReference type="EMBL" id="VAV82735.1"/>
    </source>
</evidence>
<organism evidence="1">
    <name type="scientific">hydrothermal vent metagenome</name>
    <dbReference type="NCBI Taxonomy" id="652676"/>
    <lineage>
        <taxon>unclassified sequences</taxon>
        <taxon>metagenomes</taxon>
        <taxon>ecological metagenomes</taxon>
    </lineage>
</organism>
<dbReference type="EMBL" id="UOEA01000027">
    <property type="protein sequence ID" value="VAV82735.1"/>
    <property type="molecule type" value="Genomic_DNA"/>
</dbReference>
<accession>A0A3B0RHA8</accession>
<dbReference type="AlphaFoldDB" id="A0A3B0RHA8"/>
<sequence>MGFFKKLFGKDKEDKKNYPPFELEITKQVIRDEAKFKIEATIQGHSVKLLADTLDEEVDLYWVNIYVDGKRYGYSPDIDKWSIHKTGVPPDNKELAGWIKTQIEKFIPAPLPEGSIKTTYRNEGKTKYSLKGEVDEKIIWAYLKPEGSIFEVNLGGKWKYDCNKAKNIIPERLAYMEKTLIKWLNDEYKRYNARSK</sequence>
<protein>
    <submittedName>
        <fullName evidence="1">Uncharacterized protein</fullName>
    </submittedName>
</protein>